<dbReference type="AlphaFoldDB" id="A0A3S9VYF9"/>
<dbReference type="RefSeq" id="WP_106482239.1">
    <property type="nucleotide sequence ID" value="NZ_CP032819.1"/>
</dbReference>
<keyword evidence="1" id="KW-1133">Transmembrane helix</keyword>
<evidence type="ECO:0000313" key="2">
    <source>
        <dbReference type="EMBL" id="AZS31562.1"/>
    </source>
</evidence>
<accession>A0A3S9VYF9</accession>
<dbReference type="EMBL" id="CP032819">
    <property type="protein sequence ID" value="AZS31562.1"/>
    <property type="molecule type" value="Genomic_DNA"/>
</dbReference>
<organism evidence="2 3">
    <name type="scientific">Butyricimonas faecalis</name>
    <dbReference type="NCBI Taxonomy" id="2093856"/>
    <lineage>
        <taxon>Bacteria</taxon>
        <taxon>Pseudomonadati</taxon>
        <taxon>Bacteroidota</taxon>
        <taxon>Bacteroidia</taxon>
        <taxon>Bacteroidales</taxon>
        <taxon>Odoribacteraceae</taxon>
        <taxon>Butyricimonas</taxon>
    </lineage>
</organism>
<dbReference type="OrthoDB" id="1001813at2"/>
<keyword evidence="1" id="KW-0472">Membrane</keyword>
<keyword evidence="1" id="KW-0812">Transmembrane</keyword>
<proteinExistence type="predicted"/>
<gene>
    <name evidence="2" type="ORF">D8S85_19760</name>
</gene>
<dbReference type="KEGG" id="buy:D8S85_19760"/>
<keyword evidence="3" id="KW-1185">Reference proteome</keyword>
<evidence type="ECO:0000313" key="3">
    <source>
        <dbReference type="Proteomes" id="UP000270673"/>
    </source>
</evidence>
<name>A0A3S9VYF9_9BACT</name>
<sequence length="120" mass="13697">MRRENVNKLIHLFLLALFLSYYGSITFFSHYHVVNGVTIVHSHFFCGHTDANGEADHTHSPKELTLIAYLTTFITLTSAALVILISFSITQRHYHIRNQADEPDKHIFTLSHLRAPPILA</sequence>
<dbReference type="Proteomes" id="UP000270673">
    <property type="component" value="Chromosome"/>
</dbReference>
<feature type="transmembrane region" description="Helical" evidence="1">
    <location>
        <begin position="12"/>
        <end position="33"/>
    </location>
</feature>
<protein>
    <submittedName>
        <fullName evidence="2">Uncharacterized protein</fullName>
    </submittedName>
</protein>
<evidence type="ECO:0000256" key="1">
    <source>
        <dbReference type="SAM" id="Phobius"/>
    </source>
</evidence>
<feature type="transmembrane region" description="Helical" evidence="1">
    <location>
        <begin position="66"/>
        <end position="89"/>
    </location>
</feature>
<reference evidence="2 3" key="1">
    <citation type="submission" date="2018-10" db="EMBL/GenBank/DDBJ databases">
        <title>Butyricimonas faecalis sp. nov., isolated from human faeces and emended description of the genus Butyricimonas.</title>
        <authorList>
            <person name="Le Roy T."/>
            <person name="Van der Smissen P."/>
            <person name="Paquot A."/>
            <person name="Delzenne N."/>
            <person name="Muccioli G."/>
            <person name="Collet J.-F."/>
            <person name="Cani P.D."/>
        </authorList>
    </citation>
    <scope>NUCLEOTIDE SEQUENCE [LARGE SCALE GENOMIC DNA]</scope>
    <source>
        <strain evidence="2 3">H184</strain>
    </source>
</reference>